<dbReference type="FunFam" id="1.20.120.1760:FF:000017">
    <property type="entry name" value="Phosphatidyl synthase"/>
    <property type="match status" value="1"/>
</dbReference>
<protein>
    <recommendedName>
        <fullName evidence="14">Cardiolipin synthase</fullName>
    </recommendedName>
</protein>
<dbReference type="GO" id="GO:0043337">
    <property type="term" value="F:cardiolipin synthase (CMP-forming)"/>
    <property type="evidence" value="ECO:0007669"/>
    <property type="project" value="TreeGrafter"/>
</dbReference>
<accession>A0A9P5VQY7</accession>
<keyword evidence="6" id="KW-0443">Lipid metabolism</keyword>
<organism evidence="12 13">
    <name type="scientific">Podila minutissima</name>
    <dbReference type="NCBI Taxonomy" id="64525"/>
    <lineage>
        <taxon>Eukaryota</taxon>
        <taxon>Fungi</taxon>
        <taxon>Fungi incertae sedis</taxon>
        <taxon>Mucoromycota</taxon>
        <taxon>Mortierellomycotina</taxon>
        <taxon>Mortierellomycetes</taxon>
        <taxon>Mortierellales</taxon>
        <taxon>Mortierellaceae</taxon>
        <taxon>Podila</taxon>
    </lineage>
</organism>
<evidence type="ECO:0000256" key="11">
    <source>
        <dbReference type="SAM" id="MobiDB-lite"/>
    </source>
</evidence>
<evidence type="ECO:0000256" key="3">
    <source>
        <dbReference type="ARBA" id="ARBA00022679"/>
    </source>
</evidence>
<feature type="compositionally biased region" description="Polar residues" evidence="11">
    <location>
        <begin position="1"/>
        <end position="26"/>
    </location>
</feature>
<dbReference type="InterPro" id="IPR043130">
    <property type="entry name" value="CDP-OH_PTrfase_TM_dom"/>
</dbReference>
<dbReference type="Pfam" id="PF01066">
    <property type="entry name" value="CDP-OH_P_transf"/>
    <property type="match status" value="1"/>
</dbReference>
<dbReference type="Gene3D" id="1.20.120.1760">
    <property type="match status" value="1"/>
</dbReference>
<dbReference type="PANTHER" id="PTHR14269:SF60">
    <property type="entry name" value="CARDIOLIPIN SYNTHASE (CMP-FORMING)"/>
    <property type="match status" value="1"/>
</dbReference>
<keyword evidence="5" id="KW-1133">Transmembrane helix</keyword>
<reference evidence="12" key="1">
    <citation type="journal article" date="2020" name="Fungal Divers.">
        <title>Resolving the Mortierellaceae phylogeny through synthesis of multi-gene phylogenetics and phylogenomics.</title>
        <authorList>
            <person name="Vandepol N."/>
            <person name="Liber J."/>
            <person name="Desiro A."/>
            <person name="Na H."/>
            <person name="Kennedy M."/>
            <person name="Barry K."/>
            <person name="Grigoriev I.V."/>
            <person name="Miller A.N."/>
            <person name="O'Donnell K."/>
            <person name="Stajich J.E."/>
            <person name="Bonito G."/>
        </authorList>
    </citation>
    <scope>NUCLEOTIDE SEQUENCE</scope>
    <source>
        <strain evidence="12">NVP1</strain>
    </source>
</reference>
<evidence type="ECO:0000256" key="8">
    <source>
        <dbReference type="ARBA" id="ARBA00023209"/>
    </source>
</evidence>
<dbReference type="GO" id="GO:0016020">
    <property type="term" value="C:membrane"/>
    <property type="evidence" value="ECO:0007669"/>
    <property type="project" value="UniProtKB-SubCell"/>
</dbReference>
<keyword evidence="7" id="KW-0472">Membrane</keyword>
<keyword evidence="13" id="KW-1185">Reference proteome</keyword>
<keyword evidence="2" id="KW-0444">Lipid biosynthesis</keyword>
<keyword evidence="4" id="KW-0812">Transmembrane</keyword>
<evidence type="ECO:0000256" key="4">
    <source>
        <dbReference type="ARBA" id="ARBA00022692"/>
    </source>
</evidence>
<evidence type="ECO:0000256" key="7">
    <source>
        <dbReference type="ARBA" id="ARBA00023136"/>
    </source>
</evidence>
<evidence type="ECO:0000313" key="13">
    <source>
        <dbReference type="Proteomes" id="UP000696485"/>
    </source>
</evidence>
<name>A0A9P5VQY7_9FUNG</name>
<evidence type="ECO:0000256" key="9">
    <source>
        <dbReference type="ARBA" id="ARBA00023264"/>
    </source>
</evidence>
<evidence type="ECO:0000256" key="2">
    <source>
        <dbReference type="ARBA" id="ARBA00022516"/>
    </source>
</evidence>
<comment type="similarity">
    <text evidence="10">Belongs to the CDP-alcohol phosphatidyltransferase class-I family.</text>
</comment>
<keyword evidence="8" id="KW-0594">Phospholipid biosynthesis</keyword>
<proteinExistence type="inferred from homology"/>
<dbReference type="GO" id="GO:0032049">
    <property type="term" value="P:cardiolipin biosynthetic process"/>
    <property type="evidence" value="ECO:0007669"/>
    <property type="project" value="TreeGrafter"/>
</dbReference>
<evidence type="ECO:0000256" key="6">
    <source>
        <dbReference type="ARBA" id="ARBA00023098"/>
    </source>
</evidence>
<feature type="region of interest" description="Disordered" evidence="11">
    <location>
        <begin position="1"/>
        <end position="27"/>
    </location>
</feature>
<dbReference type="PANTHER" id="PTHR14269">
    <property type="entry name" value="CDP-DIACYLGLYCEROL--GLYCEROL-3-PHOSPHATE 3-PHOSPHATIDYLTRANSFERASE-RELATED"/>
    <property type="match status" value="1"/>
</dbReference>
<evidence type="ECO:0000256" key="5">
    <source>
        <dbReference type="ARBA" id="ARBA00022989"/>
    </source>
</evidence>
<dbReference type="Proteomes" id="UP000696485">
    <property type="component" value="Unassembled WGS sequence"/>
</dbReference>
<dbReference type="EMBL" id="JAAAUY010000022">
    <property type="protein sequence ID" value="KAF9337573.1"/>
    <property type="molecule type" value="Genomic_DNA"/>
</dbReference>
<comment type="caution">
    <text evidence="12">The sequence shown here is derived from an EMBL/GenBank/DDBJ whole genome shotgun (WGS) entry which is preliminary data.</text>
</comment>
<evidence type="ECO:0000313" key="12">
    <source>
        <dbReference type="EMBL" id="KAF9337573.1"/>
    </source>
</evidence>
<keyword evidence="9" id="KW-1208">Phospholipid metabolism</keyword>
<dbReference type="InterPro" id="IPR000462">
    <property type="entry name" value="CDP-OH_P_trans"/>
</dbReference>
<sequence>MQSCFFSTSRTTNDGSNETDQEGSNKLSKDKSIKKNLLHENIYTIPNFLTFTRLVSAPVVGYWVLQGNYTDASILFGIACVTDGLDGWIARRFNMQSIVGTIIDPMADKTLMTILTVTLAMQSLIPIPIAGIILGRDAGLILASFYYRYISLPEPKTFKRYWDFSIPSAEVRPTMISKVNTAIQMGYICLSLLAPVFDFTGHIGLDYLGYTCAATTIWSGASYVYTKDAVRILHPPSNIKK</sequence>
<gene>
    <name evidence="12" type="ORF">BG006_003968</name>
</gene>
<dbReference type="PROSITE" id="PS00379">
    <property type="entry name" value="CDP_ALCOHOL_P_TRANSF"/>
    <property type="match status" value="1"/>
</dbReference>
<comment type="subcellular location">
    <subcellularLocation>
        <location evidence="1">Membrane</location>
        <topology evidence="1">Multi-pass membrane protein</topology>
    </subcellularLocation>
</comment>
<keyword evidence="3 10" id="KW-0808">Transferase</keyword>
<evidence type="ECO:0008006" key="14">
    <source>
        <dbReference type="Google" id="ProtNLM"/>
    </source>
</evidence>
<dbReference type="AlphaFoldDB" id="A0A9P5VQY7"/>
<dbReference type="InterPro" id="IPR050324">
    <property type="entry name" value="CDP-alcohol_PTase-I"/>
</dbReference>
<evidence type="ECO:0000256" key="1">
    <source>
        <dbReference type="ARBA" id="ARBA00004141"/>
    </source>
</evidence>
<dbReference type="InterPro" id="IPR048254">
    <property type="entry name" value="CDP_ALCOHOL_P_TRANSF_CS"/>
</dbReference>
<dbReference type="GO" id="GO:0005739">
    <property type="term" value="C:mitochondrion"/>
    <property type="evidence" value="ECO:0007669"/>
    <property type="project" value="TreeGrafter"/>
</dbReference>
<evidence type="ECO:0000256" key="10">
    <source>
        <dbReference type="RuleBase" id="RU003750"/>
    </source>
</evidence>